<dbReference type="Gene3D" id="1.20.1260.10">
    <property type="match status" value="4"/>
</dbReference>
<dbReference type="GO" id="GO:0005776">
    <property type="term" value="C:autophagosome"/>
    <property type="evidence" value="ECO:0007669"/>
    <property type="project" value="UniProtKB-SubCell"/>
</dbReference>
<evidence type="ECO:0000256" key="2">
    <source>
        <dbReference type="ARBA" id="ARBA00022434"/>
    </source>
</evidence>
<dbReference type="InterPro" id="IPR001519">
    <property type="entry name" value="Ferritin"/>
</dbReference>
<keyword evidence="12" id="KW-1185">Reference proteome</keyword>
<dbReference type="InterPro" id="IPR014034">
    <property type="entry name" value="Ferritin_CS"/>
</dbReference>
<comment type="subunit">
    <text evidence="7">Oligomer of 24 subunits. There are two types of subunits: L (light) chain and H (heavy) chain. The major chain can be light or heavy, depending on the species and tissue type. The functional molecule forms a roughly spherical shell with a diameter of 12 nm and contains a central cavity into which the insoluble mineral iron core is deposited. Interacts with NCOA4.</text>
</comment>
<keyword evidence="4 8" id="KW-0408">Iron</keyword>
<dbReference type="Pfam" id="PF00210">
    <property type="entry name" value="Ferritin"/>
    <property type="match status" value="2"/>
</dbReference>
<sequence>MTTESPSQVRQNYHQGSEAAISRQINLELYASYVHLSMSVNQSLLELHQLATEKNDPHLCDFIQTHYLNEQVKSIKELGDHVTNLHTMGAPESGMAQYLFDKHTLGNNLSLALTVFGWDRPRDTPCSSLPPASNLYFPVAAFGISHSAIIGLWDEPTPFSELSSLLPINHELPDSSELFYRCAVEAISNGPVNMHLWDSRTYLSLGFYFHGDDVALEGVGHCFHELAEEEREGAEHLLKMQNQCDGRTLFQDFHHSLEKNQTQALLDLHALGSAHADPHLCDFLESHFLDEQVKLIKKMGDHLPDLRRLAGPQAGLGESLFERLTLQHD</sequence>
<feature type="binding site" evidence="8">
    <location>
        <position position="292"/>
    </location>
    <ligand>
        <name>Fe cation</name>
        <dbReference type="ChEBI" id="CHEBI:24875"/>
        <label>1</label>
    </ligand>
</feature>
<dbReference type="GO" id="GO:0008199">
    <property type="term" value="F:ferric iron binding"/>
    <property type="evidence" value="ECO:0007669"/>
    <property type="project" value="InterPro"/>
</dbReference>
<evidence type="ECO:0000256" key="8">
    <source>
        <dbReference type="PIRSR" id="PIRSR601519-1"/>
    </source>
</evidence>
<dbReference type="GO" id="GO:0005764">
    <property type="term" value="C:lysosome"/>
    <property type="evidence" value="ECO:0007669"/>
    <property type="project" value="UniProtKB-SubCell"/>
</dbReference>
<comment type="subcellular location">
    <subcellularLocation>
        <location evidence="5">Autolysosome</location>
    </subcellularLocation>
</comment>
<evidence type="ECO:0000256" key="1">
    <source>
        <dbReference type="ARBA" id="ARBA00007513"/>
    </source>
</evidence>
<feature type="binding site" evidence="8">
    <location>
        <position position="230"/>
    </location>
    <ligand>
        <name>Fe cation</name>
        <dbReference type="ChEBI" id="CHEBI:24875"/>
        <label>1</label>
    </ligand>
</feature>
<reference evidence="11" key="2">
    <citation type="submission" date="2025-09" db="UniProtKB">
        <authorList>
            <consortium name="Ensembl"/>
        </authorList>
    </citation>
    <scope>IDENTIFICATION</scope>
</reference>
<comment type="function">
    <text evidence="6">Stores iron in a soluble, non-toxic, readily available form. Important for iron homeostasis. Iron is taken up in the ferrous form and deposited as ferric hydroxides after oxidation. Also plays a role in delivery of iron to cells. Mediates iron uptake in capsule cells of the developing kidney. Delivery to lysosomes by the cargo receptor NCOA4 for autophagic degradation and release or iron.</text>
</comment>
<dbReference type="PROSITE" id="PS00204">
    <property type="entry name" value="FERRITIN_2"/>
    <property type="match status" value="1"/>
</dbReference>
<keyword evidence="3 8" id="KW-0479">Metal-binding</keyword>
<feature type="domain" description="Ferritin-like diiron" evidence="10">
    <location>
        <begin position="178"/>
        <end position="310"/>
    </location>
</feature>
<evidence type="ECO:0000256" key="6">
    <source>
        <dbReference type="ARBA" id="ARBA00045578"/>
    </source>
</evidence>
<dbReference type="AlphaFoldDB" id="A0A8C6BA50"/>
<evidence type="ECO:0000256" key="4">
    <source>
        <dbReference type="ARBA" id="ARBA00023004"/>
    </source>
</evidence>
<dbReference type="PANTHER" id="PTHR11431">
    <property type="entry name" value="FERRITIN"/>
    <property type="match status" value="1"/>
</dbReference>
<proteinExistence type="inferred from homology"/>
<feature type="binding site" evidence="8">
    <location>
        <position position="258"/>
    </location>
    <ligand>
        <name>Fe cation</name>
        <dbReference type="ChEBI" id="CHEBI:24875"/>
        <label>1</label>
    </ligand>
</feature>
<comment type="similarity">
    <text evidence="1 9">Belongs to the ferritin family.</text>
</comment>
<evidence type="ECO:0000313" key="11">
    <source>
        <dbReference type="Ensembl" id="ENSMMNP00015012277.1"/>
    </source>
</evidence>
<dbReference type="GO" id="GO:0004322">
    <property type="term" value="F:ferroxidase activity"/>
    <property type="evidence" value="ECO:0007669"/>
    <property type="project" value="UniProtKB-EC"/>
</dbReference>
<dbReference type="PANTHER" id="PTHR11431:SF47">
    <property type="entry name" value="FERRITIN LIGHT CHAIN"/>
    <property type="match status" value="1"/>
</dbReference>
<dbReference type="GO" id="GO:0006826">
    <property type="term" value="P:iron ion transport"/>
    <property type="evidence" value="ECO:0007669"/>
    <property type="project" value="InterPro"/>
</dbReference>
<feature type="domain" description="Ferritin-like diiron" evidence="10">
    <location>
        <begin position="1"/>
        <end position="89"/>
    </location>
</feature>
<name>A0A8C6BA50_MONMO</name>
<dbReference type="PROSITE" id="PS50905">
    <property type="entry name" value="FERRITIN_LIKE"/>
    <property type="match status" value="2"/>
</dbReference>
<dbReference type="SUPFAM" id="SSF47240">
    <property type="entry name" value="Ferritin-like"/>
    <property type="match status" value="2"/>
</dbReference>
<evidence type="ECO:0000313" key="12">
    <source>
        <dbReference type="Proteomes" id="UP000694561"/>
    </source>
</evidence>
<evidence type="ECO:0000256" key="7">
    <source>
        <dbReference type="ARBA" id="ARBA00047045"/>
    </source>
</evidence>
<dbReference type="GO" id="GO:0006879">
    <property type="term" value="P:intracellular iron ion homeostasis"/>
    <property type="evidence" value="ECO:0007669"/>
    <property type="project" value="UniProtKB-KW"/>
</dbReference>
<dbReference type="GeneTree" id="ENSGT00940000153096"/>
<accession>A0A8C6BA50</accession>
<reference evidence="11" key="1">
    <citation type="submission" date="2025-08" db="UniProtKB">
        <authorList>
            <consortium name="Ensembl"/>
        </authorList>
    </citation>
    <scope>IDENTIFICATION</scope>
</reference>
<dbReference type="GO" id="GO:0008198">
    <property type="term" value="F:ferrous iron binding"/>
    <property type="evidence" value="ECO:0007669"/>
    <property type="project" value="TreeGrafter"/>
</dbReference>
<dbReference type="InterPro" id="IPR012347">
    <property type="entry name" value="Ferritin-like"/>
</dbReference>
<dbReference type="InterPro" id="IPR008331">
    <property type="entry name" value="Ferritin_DPS_dom"/>
</dbReference>
<evidence type="ECO:0000256" key="9">
    <source>
        <dbReference type="RuleBase" id="RU361145"/>
    </source>
</evidence>
<evidence type="ECO:0000259" key="10">
    <source>
        <dbReference type="PROSITE" id="PS50905"/>
    </source>
</evidence>
<protein>
    <recommendedName>
        <fullName evidence="9">Ferritin</fullName>
    </recommendedName>
</protein>
<keyword evidence="2 9" id="KW-0409">Iron storage</keyword>
<evidence type="ECO:0000256" key="5">
    <source>
        <dbReference type="ARBA" id="ARBA00044942"/>
    </source>
</evidence>
<dbReference type="Proteomes" id="UP000694561">
    <property type="component" value="Unplaced"/>
</dbReference>
<organism evidence="11 12">
    <name type="scientific">Monodon monoceros</name>
    <name type="common">Narwhal</name>
    <name type="synonym">Ceratodon monodon</name>
    <dbReference type="NCBI Taxonomy" id="40151"/>
    <lineage>
        <taxon>Eukaryota</taxon>
        <taxon>Metazoa</taxon>
        <taxon>Chordata</taxon>
        <taxon>Craniata</taxon>
        <taxon>Vertebrata</taxon>
        <taxon>Euteleostomi</taxon>
        <taxon>Mammalia</taxon>
        <taxon>Eutheria</taxon>
        <taxon>Laurasiatheria</taxon>
        <taxon>Artiodactyla</taxon>
        <taxon>Whippomorpha</taxon>
        <taxon>Cetacea</taxon>
        <taxon>Odontoceti</taxon>
        <taxon>Monodontidae</taxon>
        <taxon>Monodon</taxon>
    </lineage>
</organism>
<dbReference type="InterPro" id="IPR009040">
    <property type="entry name" value="Ferritin-like_diiron"/>
</dbReference>
<evidence type="ECO:0000256" key="3">
    <source>
        <dbReference type="ARBA" id="ARBA00022723"/>
    </source>
</evidence>
<dbReference type="Ensembl" id="ENSMMNT00015013448.1">
    <property type="protein sequence ID" value="ENSMMNP00015012277.1"/>
    <property type="gene ID" value="ENSMMNG00015009067.1"/>
</dbReference>
<dbReference type="InterPro" id="IPR009078">
    <property type="entry name" value="Ferritin-like_SF"/>
</dbReference>